<dbReference type="InterPro" id="IPR001433">
    <property type="entry name" value="OxRdtase_FAD/NAD-bd"/>
</dbReference>
<dbReference type="GO" id="GO:0051537">
    <property type="term" value="F:2 iron, 2 sulfur cluster binding"/>
    <property type="evidence" value="ECO:0007669"/>
    <property type="project" value="UniProtKB-KW"/>
</dbReference>
<evidence type="ECO:0000256" key="9">
    <source>
        <dbReference type="ARBA" id="ARBA00023014"/>
    </source>
</evidence>
<dbReference type="Proteomes" id="UP000053577">
    <property type="component" value="Unassembled WGS sequence"/>
</dbReference>
<dbReference type="PANTHER" id="PTHR43513">
    <property type="entry name" value="DIHYDROOROTATE DEHYDROGENASE B (NAD(+)), ELECTRON TRANSFER SUBUNIT"/>
    <property type="match status" value="1"/>
</dbReference>
<feature type="binding site" evidence="12">
    <location>
        <position position="231"/>
    </location>
    <ligand>
        <name>[2Fe-2S] cluster</name>
        <dbReference type="ChEBI" id="CHEBI:190135"/>
    </ligand>
</feature>
<keyword evidence="4 12" id="KW-0001">2Fe-2S</keyword>
<dbReference type="InterPro" id="IPR012165">
    <property type="entry name" value="Cyt_c3_hydrogenase_gsu"/>
</dbReference>
<proteinExistence type="inferred from homology"/>
<feature type="binding site" evidence="11">
    <location>
        <begin position="55"/>
        <end position="58"/>
    </location>
    <ligand>
        <name>FAD</name>
        <dbReference type="ChEBI" id="CHEBI:57692"/>
    </ligand>
</feature>
<keyword evidence="9 12" id="KW-0411">Iron-sulfur</keyword>
<dbReference type="GO" id="GO:0006221">
    <property type="term" value="P:pyrimidine nucleotide biosynthetic process"/>
    <property type="evidence" value="ECO:0007669"/>
    <property type="project" value="InterPro"/>
</dbReference>
<keyword evidence="8 12" id="KW-0408">Iron</keyword>
<dbReference type="InterPro" id="IPR017927">
    <property type="entry name" value="FAD-bd_FR_type"/>
</dbReference>
<dbReference type="InterPro" id="IPR037117">
    <property type="entry name" value="Dihydroorotate_DH_ele_sf"/>
</dbReference>
<dbReference type="CDD" id="cd06218">
    <property type="entry name" value="DHOD_e_trans"/>
    <property type="match status" value="1"/>
</dbReference>
<dbReference type="InterPro" id="IPR019480">
    <property type="entry name" value="Dihydroorotate_DH_Fe-S-bd"/>
</dbReference>
<evidence type="ECO:0000313" key="15">
    <source>
        <dbReference type="Proteomes" id="UP000053577"/>
    </source>
</evidence>
<evidence type="ECO:0000256" key="2">
    <source>
        <dbReference type="ARBA" id="ARBA00022448"/>
    </source>
</evidence>
<dbReference type="InterPro" id="IPR039261">
    <property type="entry name" value="FNR_nucleotide-bd"/>
</dbReference>
<evidence type="ECO:0000256" key="7">
    <source>
        <dbReference type="ARBA" id="ARBA00022982"/>
    </source>
</evidence>
<feature type="binding site" evidence="12">
    <location>
        <position position="243"/>
    </location>
    <ligand>
        <name>[2Fe-2S] cluster</name>
        <dbReference type="ChEBI" id="CHEBI:190135"/>
    </ligand>
</feature>
<gene>
    <name evidence="14" type="ORF">DA01_06755</name>
</gene>
<sequence>MTTTQLNQLSASVIENEEVMPGICLMWLEAPEIAASARPGQFVMLSCGGENLLRRPISIHQCHRENGLITLMYAVVGKGTDWLSKLQTGDSLSVLGPLGNGFRVNKESRHLLLLGGGLGIAPLRFLADEALKQGKRVSLIQGARTELQVCPSHLLPEDASCHVTTENGAIGKKGLITHHLAEFLPDADQIIACGPMPMLKALAKEPQLGGKDLQVSLEVRMACGLGICYGCAVKTVKGMKTVCHDGPVFDIRDIHWDEVKI</sequence>
<comment type="cofactor">
    <cofactor evidence="12">
        <name>[2Fe-2S] cluster</name>
        <dbReference type="ChEBI" id="CHEBI:190135"/>
    </cofactor>
    <text evidence="12">Binds 1 [2Fe-2S] cluster per subunit.</text>
</comment>
<keyword evidence="2" id="KW-0813">Transport</keyword>
<dbReference type="GO" id="GO:0046872">
    <property type="term" value="F:metal ion binding"/>
    <property type="evidence" value="ECO:0007669"/>
    <property type="project" value="UniProtKB-KW"/>
</dbReference>
<comment type="caution">
    <text evidence="14">The sequence shown here is derived from an EMBL/GenBank/DDBJ whole genome shotgun (WGS) entry which is preliminary data.</text>
</comment>
<evidence type="ECO:0000256" key="5">
    <source>
        <dbReference type="ARBA" id="ARBA00022723"/>
    </source>
</evidence>
<name>A0A0V8M098_9CHLR</name>
<evidence type="ECO:0000256" key="1">
    <source>
        <dbReference type="ARBA" id="ARBA00006422"/>
    </source>
</evidence>
<dbReference type="PIRSF" id="PIRSF006816">
    <property type="entry name" value="Cyc3_hyd_g"/>
    <property type="match status" value="1"/>
</dbReference>
<comment type="similarity">
    <text evidence="1">Belongs to the PyrK family.</text>
</comment>
<evidence type="ECO:0000256" key="12">
    <source>
        <dbReference type="PIRSR" id="PIRSR006816-2"/>
    </source>
</evidence>
<dbReference type="AlphaFoldDB" id="A0A0V8M098"/>
<dbReference type="Gene3D" id="3.40.50.80">
    <property type="entry name" value="Nucleotide-binding domain of ferredoxin-NADP reductase (FNR) module"/>
    <property type="match status" value="1"/>
</dbReference>
<dbReference type="InterPro" id="IPR050353">
    <property type="entry name" value="PyrK_electron_transfer"/>
</dbReference>
<accession>A0A0V8M098</accession>
<dbReference type="OrthoDB" id="9789468at2"/>
<keyword evidence="3 11" id="KW-0285">Flavoprotein</keyword>
<evidence type="ECO:0000256" key="10">
    <source>
        <dbReference type="ARBA" id="ARBA00034078"/>
    </source>
</evidence>
<evidence type="ECO:0000313" key="14">
    <source>
        <dbReference type="EMBL" id="KSV17124.1"/>
    </source>
</evidence>
<dbReference type="GO" id="GO:0016491">
    <property type="term" value="F:oxidoreductase activity"/>
    <property type="evidence" value="ECO:0007669"/>
    <property type="project" value="InterPro"/>
</dbReference>
<comment type="cofactor">
    <cofactor evidence="10">
        <name>[2Fe-2S] cluster</name>
        <dbReference type="ChEBI" id="CHEBI:190135"/>
    </cofactor>
</comment>
<dbReference type="Pfam" id="PF10418">
    <property type="entry name" value="DHODB_Fe-S_bind"/>
    <property type="match status" value="1"/>
</dbReference>
<feature type="domain" description="FAD-binding FR-type" evidence="13">
    <location>
        <begin position="6"/>
        <end position="104"/>
    </location>
</feature>
<evidence type="ECO:0000256" key="6">
    <source>
        <dbReference type="ARBA" id="ARBA00022827"/>
    </source>
</evidence>
<protein>
    <submittedName>
        <fullName evidence="14">Dihydroorotate dehydrogenase</fullName>
    </submittedName>
</protein>
<dbReference type="Gene3D" id="2.10.240.10">
    <property type="entry name" value="Dihydroorotate dehydrogenase, electron transfer subunit"/>
    <property type="match status" value="1"/>
</dbReference>
<feature type="binding site" evidence="11">
    <location>
        <begin position="79"/>
        <end position="80"/>
    </location>
    <ligand>
        <name>FAD</name>
        <dbReference type="ChEBI" id="CHEBI:57692"/>
    </ligand>
</feature>
<dbReference type="PATRIC" id="fig|61435.5.peg.1329"/>
<dbReference type="Gene3D" id="2.40.30.10">
    <property type="entry name" value="Translation factors"/>
    <property type="match status" value="1"/>
</dbReference>
<evidence type="ECO:0000256" key="8">
    <source>
        <dbReference type="ARBA" id="ARBA00023004"/>
    </source>
</evidence>
<comment type="cofactor">
    <cofactor evidence="11">
        <name>FAD</name>
        <dbReference type="ChEBI" id="CHEBI:57692"/>
    </cofactor>
    <text evidence="11">Binds 1 FAD per subunit.</text>
</comment>
<dbReference type="InterPro" id="IPR017938">
    <property type="entry name" value="Riboflavin_synthase-like_b-brl"/>
</dbReference>
<dbReference type="PROSITE" id="PS51384">
    <property type="entry name" value="FAD_FR"/>
    <property type="match status" value="1"/>
</dbReference>
<evidence type="ECO:0000256" key="11">
    <source>
        <dbReference type="PIRSR" id="PIRSR006816-1"/>
    </source>
</evidence>
<evidence type="ECO:0000259" key="13">
    <source>
        <dbReference type="PROSITE" id="PS51384"/>
    </source>
</evidence>
<dbReference type="PANTHER" id="PTHR43513:SF3">
    <property type="entry name" value="DIHYDROOROTATE DEHYDROGENASE B (NAD(+)), ELECTRON TRANSFER SUBUNIT-RELATED"/>
    <property type="match status" value="1"/>
</dbReference>
<feature type="binding site" evidence="12">
    <location>
        <position position="228"/>
    </location>
    <ligand>
        <name>[2Fe-2S] cluster</name>
        <dbReference type="ChEBI" id="CHEBI:190135"/>
    </ligand>
</feature>
<keyword evidence="6 11" id="KW-0274">FAD</keyword>
<reference evidence="14 15" key="1">
    <citation type="journal article" date="2015" name="Sci. Rep.">
        <title>A comparative genomics and reductive dehalogenase gene transcription study of two chloroethene-respiring bacteria, Dehalococcoides mccartyi strains MB and 11a.</title>
        <authorList>
            <person name="Low A."/>
            <person name="Shen Z."/>
            <person name="Cheng D."/>
            <person name="Rogers M.J."/>
            <person name="Lee P.K."/>
            <person name="He J."/>
        </authorList>
    </citation>
    <scope>NUCLEOTIDE SEQUENCE [LARGE SCALE GENOMIC DNA]</scope>
    <source>
        <strain evidence="14 15">MB</strain>
    </source>
</reference>
<organism evidence="14 15">
    <name type="scientific">Dehalococcoides mccartyi</name>
    <dbReference type="NCBI Taxonomy" id="61435"/>
    <lineage>
        <taxon>Bacteria</taxon>
        <taxon>Bacillati</taxon>
        <taxon>Chloroflexota</taxon>
        <taxon>Dehalococcoidia</taxon>
        <taxon>Dehalococcoidales</taxon>
        <taxon>Dehalococcoidaceae</taxon>
        <taxon>Dehalococcoides</taxon>
    </lineage>
</organism>
<evidence type="ECO:0000256" key="3">
    <source>
        <dbReference type="ARBA" id="ARBA00022630"/>
    </source>
</evidence>
<keyword evidence="7" id="KW-0249">Electron transport</keyword>
<dbReference type="Pfam" id="PF00175">
    <property type="entry name" value="NAD_binding_1"/>
    <property type="match status" value="1"/>
</dbReference>
<dbReference type="GO" id="GO:0050660">
    <property type="term" value="F:flavin adenine dinucleotide binding"/>
    <property type="evidence" value="ECO:0007669"/>
    <property type="project" value="InterPro"/>
</dbReference>
<evidence type="ECO:0000256" key="4">
    <source>
        <dbReference type="ARBA" id="ARBA00022714"/>
    </source>
</evidence>
<dbReference type="SUPFAM" id="SSF52343">
    <property type="entry name" value="Ferredoxin reductase-like, C-terminal NADP-linked domain"/>
    <property type="match status" value="1"/>
</dbReference>
<dbReference type="EMBL" id="JGYD01000025">
    <property type="protein sequence ID" value="KSV17124.1"/>
    <property type="molecule type" value="Genomic_DNA"/>
</dbReference>
<dbReference type="RefSeq" id="WP_058292595.1">
    <property type="nucleotide sequence ID" value="NZ_JGYD01000025.1"/>
</dbReference>
<dbReference type="SUPFAM" id="SSF63380">
    <property type="entry name" value="Riboflavin synthase domain-like"/>
    <property type="match status" value="1"/>
</dbReference>
<keyword evidence="5 12" id="KW-0479">Metal-binding</keyword>
<feature type="binding site" evidence="12">
    <location>
        <position position="223"/>
    </location>
    <ligand>
        <name>[2Fe-2S] cluster</name>
        <dbReference type="ChEBI" id="CHEBI:190135"/>
    </ligand>
</feature>